<proteinExistence type="predicted"/>
<evidence type="ECO:0000259" key="5">
    <source>
        <dbReference type="PROSITE" id="PS50011"/>
    </source>
</evidence>
<organism evidence="6 7">
    <name type="scientific">Boletus reticuloceps</name>
    <dbReference type="NCBI Taxonomy" id="495285"/>
    <lineage>
        <taxon>Eukaryota</taxon>
        <taxon>Fungi</taxon>
        <taxon>Dikarya</taxon>
        <taxon>Basidiomycota</taxon>
        <taxon>Agaricomycotina</taxon>
        <taxon>Agaricomycetes</taxon>
        <taxon>Agaricomycetidae</taxon>
        <taxon>Boletales</taxon>
        <taxon>Boletineae</taxon>
        <taxon>Boletaceae</taxon>
        <taxon>Boletoideae</taxon>
        <taxon>Boletus</taxon>
    </lineage>
</organism>
<dbReference type="InterPro" id="IPR017441">
    <property type="entry name" value="Protein_kinase_ATP_BS"/>
</dbReference>
<evidence type="ECO:0000313" key="6">
    <source>
        <dbReference type="EMBL" id="KAG6376920.1"/>
    </source>
</evidence>
<dbReference type="GO" id="GO:0004674">
    <property type="term" value="F:protein serine/threonine kinase activity"/>
    <property type="evidence" value="ECO:0007669"/>
    <property type="project" value="InterPro"/>
</dbReference>
<dbReference type="InterPro" id="IPR045269">
    <property type="entry name" value="Atg1-like"/>
</dbReference>
<dbReference type="InterPro" id="IPR000719">
    <property type="entry name" value="Prot_kinase_dom"/>
</dbReference>
<dbReference type="PANTHER" id="PTHR24348:SF68">
    <property type="entry name" value="SERINE_THREONINE-PROTEIN KINASE ATG1C"/>
    <property type="match status" value="1"/>
</dbReference>
<dbReference type="Pfam" id="PF00069">
    <property type="entry name" value="Pkinase"/>
    <property type="match status" value="1"/>
</dbReference>
<dbReference type="InterPro" id="IPR011009">
    <property type="entry name" value="Kinase-like_dom_sf"/>
</dbReference>
<feature type="region of interest" description="Disordered" evidence="4">
    <location>
        <begin position="347"/>
        <end position="409"/>
    </location>
</feature>
<feature type="compositionally biased region" description="Basic residues" evidence="4">
    <location>
        <begin position="432"/>
        <end position="442"/>
    </location>
</feature>
<dbReference type="Proteomes" id="UP000683000">
    <property type="component" value="Unassembled WGS sequence"/>
</dbReference>
<feature type="compositionally biased region" description="Basic and acidic residues" evidence="4">
    <location>
        <begin position="736"/>
        <end position="753"/>
    </location>
</feature>
<feature type="region of interest" description="Disordered" evidence="4">
    <location>
        <begin position="627"/>
        <end position="724"/>
    </location>
</feature>
<evidence type="ECO:0000256" key="4">
    <source>
        <dbReference type="SAM" id="MobiDB-lite"/>
    </source>
</evidence>
<feature type="compositionally biased region" description="Low complexity" evidence="4">
    <location>
        <begin position="805"/>
        <end position="818"/>
    </location>
</feature>
<dbReference type="InterPro" id="IPR008271">
    <property type="entry name" value="Ser/Thr_kinase_AS"/>
</dbReference>
<feature type="region of interest" description="Disordered" evidence="4">
    <location>
        <begin position="425"/>
        <end position="448"/>
    </location>
</feature>
<name>A0A8I2YRT1_9AGAM</name>
<feature type="compositionally biased region" description="Low complexity" evidence="4">
    <location>
        <begin position="988"/>
        <end position="997"/>
    </location>
</feature>
<sequence>MDSPSEVSDVFSLSDHLLAERLQFVKEIGFGNWGSVWLCRPKSSSGKVKDMEVAVKLVHRSKTSTTAARVRSLWNEMKIVRSFKNDPHPSIVPFHSFIITPSYALITMAYLPTLVPVEVSESRAKEWFKSLLSGVHFLHSRGVVHNDIKPANILLSRANIPVLVDFGFSEQYDLASPKAFHSNLTYGTPEYLSPERARGLPHDTRKSDIWSLGVTFFEILVGRTPFEYEEGEVFEKKEDLEKYWNRTMRGKWVGKYSVSQPVERLLKRMIIPNADLRCTAAELIGDTYWDANPVTPAHGHRKSASAAASSTAHARGSSFFNSFKESFKDKDKEPSLSRLLDISLPWSASKSTPRTPVSRPPSRTESASRPASRIAVISRPVSRAATPRVQSATSSASQPRAPKAPPETKVELNHRAIVEQEFRTSTPDTVRMRTHSRSKSQPRLRSPPGIITTARARKLSTVQASPLVRPQRQIGVETESDVEKDASACKGWENMNASKSQTSVSRNSNSSMKRPLGPRQPSPRVTSVSIAMKESSVPSKHARSHLAHVHTPEANYPRTRTRIPVHFVTPQSVPQTPTRAVSCQTPLHTTQTSQRTSASKQLSGKPPRARGRAGVLTDLTGFARNVDLGAHGVGHPVKRGVEKRDRGKENARGRTTVQKENKENEGLPAQVHVSRKDSRVPSRRSGTAPLSPKTPVKEQGTSTTLAASLSGATTVARGSVRDRMMDWERERERLREMNRLTDTSTDGHDEHDSTSTSSSSSDDDDSGVEAEVIAEVVSAQAETKLPAELEIPEEVKTKVEGERPTTTQTTTTILSSSSSNLERSQIEIAKIGVRASAQILSSRKRSITALGRRSQSVGKQLTGESQVKSDSVTDMGLPIEVRRSESGLHSLKHSVKASIDKGMRFCKSSTLAQLTGRAAPVRCASAEPIDFEQRRSGEEGRFSWENIRPEHEVALDRMNLWIQSVEKVVEETRQSFASTSVIPPAPLPLRSLSRSSSQYHGTLTTPISTTQISNNNNTLNASRSSRLPRRLLAANEIFAESTDPSAQLSPAPSRGEDASASFSYIHAPESSALALPSISMLMQTPRRRRATISTRSPAQTRAGSTTSGIFEGSPSKRREKSKSQSNLDRHIQDVAKLELELNKAPVSSPSPKLSAVLDRSLFVAPPLSPRFTEDSATTPDTTRGRFIQFHDLDSSPCLVEPYPPRKSGEQVILESPDKRHLEGVYDRFLMATSGVKRVGKGYQSDNLKHVHNTMNTAEHAKASHARGFGVFGVVKRPMPPPVSSEDAWMRSTSVDELGFITSGQSTNTSSTTCKDENKATFVRRAIKAMVPGKTVSRRMPRTIVV</sequence>
<feature type="compositionally biased region" description="Low complexity" evidence="4">
    <location>
        <begin position="498"/>
        <end position="511"/>
    </location>
</feature>
<dbReference type="PROSITE" id="PS00107">
    <property type="entry name" value="PROTEIN_KINASE_ATP"/>
    <property type="match status" value="1"/>
</dbReference>
<feature type="region of interest" description="Disordered" evidence="4">
    <location>
        <begin position="736"/>
        <end position="768"/>
    </location>
</feature>
<feature type="binding site" evidence="3">
    <location>
        <position position="56"/>
    </location>
    <ligand>
        <name>ATP</name>
        <dbReference type="ChEBI" id="CHEBI:30616"/>
    </ligand>
</feature>
<feature type="compositionally biased region" description="Low complexity" evidence="4">
    <location>
        <begin position="700"/>
        <end position="714"/>
    </location>
</feature>
<feature type="region of interest" description="Disordered" evidence="4">
    <location>
        <begin position="1041"/>
        <end position="1060"/>
    </location>
</feature>
<feature type="compositionally biased region" description="Basic and acidic residues" evidence="4">
    <location>
        <begin position="639"/>
        <end position="665"/>
    </location>
</feature>
<dbReference type="GO" id="GO:0005737">
    <property type="term" value="C:cytoplasm"/>
    <property type="evidence" value="ECO:0007669"/>
    <property type="project" value="TreeGrafter"/>
</dbReference>
<dbReference type="PROSITE" id="PS50011">
    <property type="entry name" value="PROTEIN_KINASE_DOM"/>
    <property type="match status" value="1"/>
</dbReference>
<accession>A0A8I2YRT1</accession>
<keyword evidence="2 3" id="KW-0067">ATP-binding</keyword>
<feature type="compositionally biased region" description="Polar residues" evidence="4">
    <location>
        <begin position="388"/>
        <end position="398"/>
    </location>
</feature>
<dbReference type="PROSITE" id="PS00108">
    <property type="entry name" value="PROTEIN_KINASE_ST"/>
    <property type="match status" value="1"/>
</dbReference>
<dbReference type="EMBL" id="JAGFBS010000010">
    <property type="protein sequence ID" value="KAG6376920.1"/>
    <property type="molecule type" value="Genomic_DNA"/>
</dbReference>
<dbReference type="SUPFAM" id="SSF56112">
    <property type="entry name" value="Protein kinase-like (PK-like)"/>
    <property type="match status" value="1"/>
</dbReference>
<feature type="region of interest" description="Disordered" evidence="4">
    <location>
        <begin position="1086"/>
        <end position="1128"/>
    </location>
</feature>
<protein>
    <recommendedName>
        <fullName evidence="5">Protein kinase domain-containing protein</fullName>
    </recommendedName>
</protein>
<feature type="region of interest" description="Disordered" evidence="4">
    <location>
        <begin position="489"/>
        <end position="525"/>
    </location>
</feature>
<feature type="compositionally biased region" description="Low complexity" evidence="4">
    <location>
        <begin position="1004"/>
        <end position="1026"/>
    </location>
</feature>
<dbReference type="CDD" id="cd14014">
    <property type="entry name" value="STKc_PknB_like"/>
    <property type="match status" value="1"/>
</dbReference>
<feature type="compositionally biased region" description="Polar residues" evidence="4">
    <location>
        <begin position="571"/>
        <end position="602"/>
    </location>
</feature>
<feature type="compositionally biased region" description="Low complexity" evidence="4">
    <location>
        <begin position="351"/>
        <end position="364"/>
    </location>
</feature>
<feature type="region of interest" description="Disordered" evidence="4">
    <location>
        <begin position="987"/>
        <end position="1026"/>
    </location>
</feature>
<reference evidence="6" key="1">
    <citation type="submission" date="2021-03" db="EMBL/GenBank/DDBJ databases">
        <title>Evolutionary innovations through gain and loss of genes in the ectomycorrhizal Boletales.</title>
        <authorList>
            <person name="Wu G."/>
            <person name="Miyauchi S."/>
            <person name="Morin E."/>
            <person name="Yang Z.-L."/>
            <person name="Xu J."/>
            <person name="Martin F.M."/>
        </authorList>
    </citation>
    <scope>NUCLEOTIDE SEQUENCE</scope>
    <source>
        <strain evidence="6">BR01</strain>
    </source>
</reference>
<evidence type="ECO:0000256" key="3">
    <source>
        <dbReference type="PROSITE-ProRule" id="PRU10141"/>
    </source>
</evidence>
<feature type="region of interest" description="Disordered" evidence="4">
    <location>
        <begin position="571"/>
        <end position="612"/>
    </location>
</feature>
<evidence type="ECO:0000313" key="7">
    <source>
        <dbReference type="Proteomes" id="UP000683000"/>
    </source>
</evidence>
<feature type="region of interest" description="Disordered" evidence="4">
    <location>
        <begin position="798"/>
        <end position="818"/>
    </location>
</feature>
<feature type="compositionally biased region" description="Polar residues" evidence="4">
    <location>
        <begin position="1091"/>
        <end position="1108"/>
    </location>
</feature>
<dbReference type="Gene3D" id="1.10.510.10">
    <property type="entry name" value="Transferase(Phosphotransferase) domain 1"/>
    <property type="match status" value="1"/>
</dbReference>
<gene>
    <name evidence="6" type="ORF">JVT61DRAFT_952</name>
</gene>
<evidence type="ECO:0000256" key="1">
    <source>
        <dbReference type="ARBA" id="ARBA00022741"/>
    </source>
</evidence>
<keyword evidence="7" id="KW-1185">Reference proteome</keyword>
<keyword evidence="1 3" id="KW-0547">Nucleotide-binding</keyword>
<dbReference type="GO" id="GO:0010506">
    <property type="term" value="P:regulation of autophagy"/>
    <property type="evidence" value="ECO:0007669"/>
    <property type="project" value="InterPro"/>
</dbReference>
<evidence type="ECO:0000256" key="2">
    <source>
        <dbReference type="ARBA" id="ARBA00022840"/>
    </source>
</evidence>
<dbReference type="OrthoDB" id="68483at2759"/>
<dbReference type="GO" id="GO:0005524">
    <property type="term" value="F:ATP binding"/>
    <property type="evidence" value="ECO:0007669"/>
    <property type="project" value="UniProtKB-UniRule"/>
</dbReference>
<feature type="domain" description="Protein kinase" evidence="5">
    <location>
        <begin position="22"/>
        <end position="289"/>
    </location>
</feature>
<dbReference type="PANTHER" id="PTHR24348">
    <property type="entry name" value="SERINE/THREONINE-PROTEIN KINASE UNC-51-RELATED"/>
    <property type="match status" value="1"/>
</dbReference>
<dbReference type="SMART" id="SM00220">
    <property type="entry name" value="S_TKc"/>
    <property type="match status" value="1"/>
</dbReference>
<comment type="caution">
    <text evidence="6">The sequence shown here is derived from an EMBL/GenBank/DDBJ whole genome shotgun (WGS) entry which is preliminary data.</text>
</comment>